<dbReference type="EMBL" id="BAAACG010000013">
    <property type="protein sequence ID" value="GAA0744968.1"/>
    <property type="molecule type" value="Genomic_DNA"/>
</dbReference>
<comment type="caution">
    <text evidence="1">The sequence shown here is derived from an EMBL/GenBank/DDBJ whole genome shotgun (WGS) entry which is preliminary data.</text>
</comment>
<organism evidence="1 2">
    <name type="scientific">Clostridium oceanicum</name>
    <dbReference type="NCBI Taxonomy" id="1543"/>
    <lineage>
        <taxon>Bacteria</taxon>
        <taxon>Bacillati</taxon>
        <taxon>Bacillota</taxon>
        <taxon>Clostridia</taxon>
        <taxon>Eubacteriales</taxon>
        <taxon>Clostridiaceae</taxon>
        <taxon>Clostridium</taxon>
    </lineage>
</organism>
<dbReference type="Pfam" id="PF04122">
    <property type="entry name" value="CW_binding_2"/>
    <property type="match status" value="3"/>
</dbReference>
<dbReference type="Proteomes" id="UP001501510">
    <property type="component" value="Unassembled WGS sequence"/>
</dbReference>
<dbReference type="Gene3D" id="3.40.50.12090">
    <property type="match status" value="1"/>
</dbReference>
<dbReference type="InterPro" id="IPR051922">
    <property type="entry name" value="Bact_Sporulation_Assoc"/>
</dbReference>
<dbReference type="RefSeq" id="WP_343762909.1">
    <property type="nucleotide sequence ID" value="NZ_BAAACG010000013.1"/>
</dbReference>
<dbReference type="InterPro" id="IPR007253">
    <property type="entry name" value="Cell_wall-bd_2"/>
</dbReference>
<keyword evidence="2" id="KW-1185">Reference proteome</keyword>
<proteinExistence type="predicted"/>
<gene>
    <name evidence="1" type="ORF">GCM10008906_30660</name>
</gene>
<evidence type="ECO:0000313" key="2">
    <source>
        <dbReference type="Proteomes" id="UP001501510"/>
    </source>
</evidence>
<reference evidence="1 2" key="1">
    <citation type="journal article" date="2019" name="Int. J. Syst. Evol. Microbiol.">
        <title>The Global Catalogue of Microorganisms (GCM) 10K type strain sequencing project: providing services to taxonomists for standard genome sequencing and annotation.</title>
        <authorList>
            <consortium name="The Broad Institute Genomics Platform"/>
            <consortium name="The Broad Institute Genome Sequencing Center for Infectious Disease"/>
            <person name="Wu L."/>
            <person name="Ma J."/>
        </authorList>
    </citation>
    <scope>NUCLEOTIDE SEQUENCE [LARGE SCALE GENOMIC DNA]</scope>
    <source>
        <strain evidence="1 2">JCM 1407</strain>
    </source>
</reference>
<dbReference type="PANTHER" id="PTHR30032:SF8">
    <property type="entry name" value="GERMINATION-SPECIFIC N-ACETYLMURAMOYL-L-ALANINE AMIDASE"/>
    <property type="match status" value="1"/>
</dbReference>
<evidence type="ECO:0000313" key="1">
    <source>
        <dbReference type="EMBL" id="GAA0744968.1"/>
    </source>
</evidence>
<accession>A0ABN1JRU8</accession>
<name>A0ABN1JRU8_9CLOT</name>
<dbReference type="PANTHER" id="PTHR30032">
    <property type="entry name" value="N-ACETYLMURAMOYL-L-ALANINE AMIDASE-RELATED"/>
    <property type="match status" value="1"/>
</dbReference>
<sequence>MFLKNKKILVAISLVVLVAMVTLGLNFEKAEAAKISRISGSDRIETANTVSKEIFGKSDSVILVNGYGYADAVSAAPLSNLFQAPILLTYNRGSIETNVLDTIKSLGAKKVCIVGGVGVVSSTIENSLKLKGYIIERYAGIDRYETNVKVAEKILESSPTTDTAILVNGQDSYADALSVASISAIKRYPVLFGNKENVPSVIKNNSKIKERNLNVLAVGGSGILPDKVVNSIGAVRITTGDDAKNRFTTNIAVLKYFQTKGLDFNNVYIATGGYSGTVGNTLFADGLVASAAASKTGAPLILSGQALSGSDALKAENFIKDNILQSSNVFIIGGEGAISKQIEDRYIETVGDFKVISID</sequence>
<protein>
    <submittedName>
        <fullName evidence="1">Cell wall-binding repeat-containing protein</fullName>
    </submittedName>
</protein>